<organism evidence="1 2">
    <name type="scientific">Streptosporangium algeriense</name>
    <dbReference type="NCBI Taxonomy" id="1682748"/>
    <lineage>
        <taxon>Bacteria</taxon>
        <taxon>Bacillati</taxon>
        <taxon>Actinomycetota</taxon>
        <taxon>Actinomycetes</taxon>
        <taxon>Streptosporangiales</taxon>
        <taxon>Streptosporangiaceae</taxon>
        <taxon>Streptosporangium</taxon>
    </lineage>
</organism>
<proteinExistence type="predicted"/>
<name>A0ABW3DMT2_9ACTN</name>
<sequence length="96" mass="10614">MEELRVLYVARKITDRVGAGMAAFQVYGMVNAHGAFDEADAKAKLAAFGVPGPQFRALLTLLQNLCKLNPPIKKGRGASYWEKFTRCMLEQADKLP</sequence>
<gene>
    <name evidence="1" type="ORF">ACFQ08_05685</name>
</gene>
<evidence type="ECO:0000313" key="1">
    <source>
        <dbReference type="EMBL" id="MFD0884046.1"/>
    </source>
</evidence>
<reference evidence="2" key="1">
    <citation type="journal article" date="2019" name="Int. J. Syst. Evol. Microbiol.">
        <title>The Global Catalogue of Microorganisms (GCM) 10K type strain sequencing project: providing services to taxonomists for standard genome sequencing and annotation.</title>
        <authorList>
            <consortium name="The Broad Institute Genomics Platform"/>
            <consortium name="The Broad Institute Genome Sequencing Center for Infectious Disease"/>
            <person name="Wu L."/>
            <person name="Ma J."/>
        </authorList>
    </citation>
    <scope>NUCLEOTIDE SEQUENCE [LARGE SCALE GENOMIC DNA]</scope>
    <source>
        <strain evidence="2">CCUG 62974</strain>
    </source>
</reference>
<dbReference type="Proteomes" id="UP001597024">
    <property type="component" value="Unassembled WGS sequence"/>
</dbReference>
<evidence type="ECO:0000313" key="2">
    <source>
        <dbReference type="Proteomes" id="UP001597024"/>
    </source>
</evidence>
<dbReference type="EMBL" id="JBHTHX010000107">
    <property type="protein sequence ID" value="MFD0884046.1"/>
    <property type="molecule type" value="Genomic_DNA"/>
</dbReference>
<protein>
    <submittedName>
        <fullName evidence="1">Uncharacterized protein</fullName>
    </submittedName>
</protein>
<comment type="caution">
    <text evidence="1">The sequence shown here is derived from an EMBL/GenBank/DDBJ whole genome shotgun (WGS) entry which is preliminary data.</text>
</comment>
<accession>A0ABW3DMT2</accession>
<keyword evidence="2" id="KW-1185">Reference proteome</keyword>